<dbReference type="AlphaFoldDB" id="A0A0F9NSP7"/>
<feature type="coiled-coil region" evidence="1">
    <location>
        <begin position="47"/>
        <end position="81"/>
    </location>
</feature>
<protein>
    <submittedName>
        <fullName evidence="2">Uncharacterized protein</fullName>
    </submittedName>
</protein>
<gene>
    <name evidence="2" type="ORF">LCGC14_0990190</name>
</gene>
<comment type="caution">
    <text evidence="2">The sequence shown here is derived from an EMBL/GenBank/DDBJ whole genome shotgun (WGS) entry which is preliminary data.</text>
</comment>
<evidence type="ECO:0000313" key="2">
    <source>
        <dbReference type="EMBL" id="KKN15017.1"/>
    </source>
</evidence>
<evidence type="ECO:0000256" key="1">
    <source>
        <dbReference type="SAM" id="Coils"/>
    </source>
</evidence>
<keyword evidence="1" id="KW-0175">Coiled coil</keyword>
<reference evidence="2" key="1">
    <citation type="journal article" date="2015" name="Nature">
        <title>Complex archaea that bridge the gap between prokaryotes and eukaryotes.</title>
        <authorList>
            <person name="Spang A."/>
            <person name="Saw J.H."/>
            <person name="Jorgensen S.L."/>
            <person name="Zaremba-Niedzwiedzka K."/>
            <person name="Martijn J."/>
            <person name="Lind A.E."/>
            <person name="van Eijk R."/>
            <person name="Schleper C."/>
            <person name="Guy L."/>
            <person name="Ettema T.J."/>
        </authorList>
    </citation>
    <scope>NUCLEOTIDE SEQUENCE</scope>
</reference>
<name>A0A0F9NSP7_9ZZZZ</name>
<proteinExistence type="predicted"/>
<organism evidence="2">
    <name type="scientific">marine sediment metagenome</name>
    <dbReference type="NCBI Taxonomy" id="412755"/>
    <lineage>
        <taxon>unclassified sequences</taxon>
        <taxon>metagenomes</taxon>
        <taxon>ecological metagenomes</taxon>
    </lineage>
</organism>
<sequence length="142" mass="15435">MRGTIRKYRALILSALLVMAILVISGIAIQRTGGQEPAASAFFGWRREGLKSQVDQLRAELDQLRADHDALAARLEITRDAAAFNMGYQANRLKTLKDADFAIGYELSDVAGAWHPLTQQNKDAIISGAAAAEAFYTALTTP</sequence>
<accession>A0A0F9NSP7</accession>
<dbReference type="EMBL" id="LAZR01003755">
    <property type="protein sequence ID" value="KKN15017.1"/>
    <property type="molecule type" value="Genomic_DNA"/>
</dbReference>